<dbReference type="InParanoid" id="A0A6P7GK24"/>
<dbReference type="RefSeq" id="XP_028150266.1">
    <property type="nucleotide sequence ID" value="XM_028294465.1"/>
</dbReference>
<dbReference type="AlphaFoldDB" id="A0A6P7GK24"/>
<evidence type="ECO:0000313" key="1">
    <source>
        <dbReference type="RefSeq" id="XP_028150266.1"/>
    </source>
</evidence>
<protein>
    <submittedName>
        <fullName evidence="1">Uncharacterized protein LOC114343632</fullName>
    </submittedName>
</protein>
<reference evidence="1" key="1">
    <citation type="submission" date="2025-08" db="UniProtKB">
        <authorList>
            <consortium name="RefSeq"/>
        </authorList>
    </citation>
    <scope>IDENTIFICATION</scope>
    <source>
        <tissue evidence="1">Whole insect</tissue>
    </source>
</reference>
<accession>A0A6P7GK24</accession>
<organism evidence="1">
    <name type="scientific">Diabrotica virgifera virgifera</name>
    <name type="common">western corn rootworm</name>
    <dbReference type="NCBI Taxonomy" id="50390"/>
    <lineage>
        <taxon>Eukaryota</taxon>
        <taxon>Metazoa</taxon>
        <taxon>Ecdysozoa</taxon>
        <taxon>Arthropoda</taxon>
        <taxon>Hexapoda</taxon>
        <taxon>Insecta</taxon>
        <taxon>Pterygota</taxon>
        <taxon>Neoptera</taxon>
        <taxon>Endopterygota</taxon>
        <taxon>Coleoptera</taxon>
        <taxon>Polyphaga</taxon>
        <taxon>Cucujiformia</taxon>
        <taxon>Chrysomeloidea</taxon>
        <taxon>Chrysomelidae</taxon>
        <taxon>Galerucinae</taxon>
        <taxon>Diabroticina</taxon>
        <taxon>Diabroticites</taxon>
        <taxon>Diabrotica</taxon>
    </lineage>
</organism>
<sequence length="124" mass="14416">MLGDFNVPKFIENDTFQDKTSIILNFMHSFGLGQFNGVVNHLGRSLDLIMSHFACEVTRDISPLAYEDSHHPALIINITNIFVKESRFRFGSNQVTYNFKKANFCDLYRELYETDWAFLDDYSS</sequence>
<name>A0A6P7GK24_DIAVI</name>
<proteinExistence type="predicted"/>
<gene>
    <name evidence="1" type="primary">LOC114343632</name>
</gene>